<accession>T1C5K8</accession>
<reference evidence="8" key="1">
    <citation type="submission" date="2013-08" db="EMBL/GenBank/DDBJ databases">
        <authorList>
            <person name="Mendez C."/>
            <person name="Richter M."/>
            <person name="Ferrer M."/>
            <person name="Sanchez J."/>
        </authorList>
    </citation>
    <scope>NUCLEOTIDE SEQUENCE</scope>
</reference>
<keyword evidence="4" id="KW-0963">Cytoplasm</keyword>
<gene>
    <name evidence="8" type="ORF">B1B_01885</name>
</gene>
<dbReference type="InterPro" id="IPR053926">
    <property type="entry name" value="RecX_HTH_1st"/>
</dbReference>
<comment type="similarity">
    <text evidence="2">Belongs to the RecX family.</text>
</comment>
<sequence length="166" mass="18849">MTTADPELLKRALDWLARREYARSELRARLLRLREDPDAIESVLDHLLATGAQSDRRFTEEFVRSHVDRGEGPLKIVHALEARGIARELIERAVHRPDATWILVAERARVKRFGSPHPSDASARERQSRFLLQRGFTPRVVSGLWQGWGLDVLSDAGARRDNDPAG</sequence>
<dbReference type="PANTHER" id="PTHR33602">
    <property type="entry name" value="REGULATORY PROTEIN RECX FAMILY PROTEIN"/>
    <property type="match status" value="1"/>
</dbReference>
<dbReference type="EMBL" id="AUZY01001126">
    <property type="protein sequence ID" value="EQD76138.1"/>
    <property type="molecule type" value="Genomic_DNA"/>
</dbReference>
<evidence type="ECO:0000256" key="4">
    <source>
        <dbReference type="ARBA" id="ARBA00022490"/>
    </source>
</evidence>
<reference evidence="8" key="2">
    <citation type="journal article" date="2014" name="ISME J.">
        <title>Microbial stratification in low pH oxic and suboxic macroscopic growths along an acid mine drainage.</title>
        <authorList>
            <person name="Mendez-Garcia C."/>
            <person name="Mesa V."/>
            <person name="Sprenger R.R."/>
            <person name="Richter M."/>
            <person name="Diez M.S."/>
            <person name="Solano J."/>
            <person name="Bargiela R."/>
            <person name="Golyshina O.V."/>
            <person name="Manteca A."/>
            <person name="Ramos J.L."/>
            <person name="Gallego J.R."/>
            <person name="Llorente I."/>
            <person name="Martins Dos Santos V.A."/>
            <person name="Jensen O.N."/>
            <person name="Pelaez A.I."/>
            <person name="Sanchez J."/>
            <person name="Ferrer M."/>
        </authorList>
    </citation>
    <scope>NUCLEOTIDE SEQUENCE</scope>
</reference>
<comment type="caution">
    <text evidence="8">The sequence shown here is derived from an EMBL/GenBank/DDBJ whole genome shotgun (WGS) entry which is preliminary data.</text>
</comment>
<dbReference type="Pfam" id="PF21981">
    <property type="entry name" value="RecX_HTH3"/>
    <property type="match status" value="1"/>
</dbReference>
<dbReference type="Gene3D" id="1.10.10.10">
    <property type="entry name" value="Winged helix-like DNA-binding domain superfamily/Winged helix DNA-binding domain"/>
    <property type="match status" value="3"/>
</dbReference>
<organism evidence="8">
    <name type="scientific">mine drainage metagenome</name>
    <dbReference type="NCBI Taxonomy" id="410659"/>
    <lineage>
        <taxon>unclassified sequences</taxon>
        <taxon>metagenomes</taxon>
        <taxon>ecological metagenomes</taxon>
    </lineage>
</organism>
<dbReference type="PANTHER" id="PTHR33602:SF1">
    <property type="entry name" value="REGULATORY PROTEIN RECX FAMILY PROTEIN"/>
    <property type="match status" value="1"/>
</dbReference>
<dbReference type="InterPro" id="IPR036388">
    <property type="entry name" value="WH-like_DNA-bd_sf"/>
</dbReference>
<evidence type="ECO:0000259" key="7">
    <source>
        <dbReference type="Pfam" id="PF21982"/>
    </source>
</evidence>
<evidence type="ECO:0000259" key="6">
    <source>
        <dbReference type="Pfam" id="PF21981"/>
    </source>
</evidence>
<evidence type="ECO:0000313" key="8">
    <source>
        <dbReference type="EMBL" id="EQD76138.1"/>
    </source>
</evidence>
<evidence type="ECO:0000256" key="2">
    <source>
        <dbReference type="ARBA" id="ARBA00009695"/>
    </source>
</evidence>
<dbReference type="AlphaFoldDB" id="T1C5K8"/>
<name>T1C5K8_9ZZZZ</name>
<dbReference type="InterPro" id="IPR053924">
    <property type="entry name" value="RecX_HTH_2nd"/>
</dbReference>
<feature type="domain" description="RecX first three-helical" evidence="7">
    <location>
        <begin position="11"/>
        <end position="47"/>
    </location>
</feature>
<dbReference type="Pfam" id="PF02631">
    <property type="entry name" value="RecX_HTH2"/>
    <property type="match status" value="1"/>
</dbReference>
<dbReference type="Pfam" id="PF21982">
    <property type="entry name" value="RecX_HTH1"/>
    <property type="match status" value="1"/>
</dbReference>
<evidence type="ECO:0000259" key="5">
    <source>
        <dbReference type="Pfam" id="PF02631"/>
    </source>
</evidence>
<dbReference type="GO" id="GO:0005737">
    <property type="term" value="C:cytoplasm"/>
    <property type="evidence" value="ECO:0007669"/>
    <property type="project" value="UniProtKB-SubCell"/>
</dbReference>
<evidence type="ECO:0000256" key="1">
    <source>
        <dbReference type="ARBA" id="ARBA00004496"/>
    </source>
</evidence>
<evidence type="ECO:0000256" key="3">
    <source>
        <dbReference type="ARBA" id="ARBA00018111"/>
    </source>
</evidence>
<feature type="domain" description="RecX second three-helical" evidence="5">
    <location>
        <begin position="54"/>
        <end position="93"/>
    </location>
</feature>
<dbReference type="InterPro" id="IPR053925">
    <property type="entry name" value="RecX_HTH_3rd"/>
</dbReference>
<feature type="domain" description="RecX third three-helical" evidence="6">
    <location>
        <begin position="105"/>
        <end position="141"/>
    </location>
</feature>
<comment type="subcellular location">
    <subcellularLocation>
        <location evidence="1">Cytoplasm</location>
    </subcellularLocation>
</comment>
<proteinExistence type="inferred from homology"/>
<dbReference type="GO" id="GO:0006282">
    <property type="term" value="P:regulation of DNA repair"/>
    <property type="evidence" value="ECO:0007669"/>
    <property type="project" value="InterPro"/>
</dbReference>
<protein>
    <recommendedName>
        <fullName evidence="3">Regulatory protein RecX</fullName>
    </recommendedName>
</protein>
<dbReference type="HAMAP" id="MF_01114">
    <property type="entry name" value="RecX"/>
    <property type="match status" value="1"/>
</dbReference>
<dbReference type="InterPro" id="IPR003783">
    <property type="entry name" value="Regulatory_RecX"/>
</dbReference>